<proteinExistence type="predicted"/>
<organism evidence="2">
    <name type="scientific">Brugia malayi</name>
    <name type="common">Filarial nematode worm</name>
    <dbReference type="NCBI Taxonomy" id="6279"/>
    <lineage>
        <taxon>Eukaryota</taxon>
        <taxon>Metazoa</taxon>
        <taxon>Ecdysozoa</taxon>
        <taxon>Nematoda</taxon>
        <taxon>Chromadorea</taxon>
        <taxon>Rhabditida</taxon>
        <taxon>Spirurina</taxon>
        <taxon>Spiruromorpha</taxon>
        <taxon>Filarioidea</taxon>
        <taxon>Onchocercidae</taxon>
        <taxon>Brugia</taxon>
    </lineage>
</organism>
<evidence type="ECO:0000256" key="1">
    <source>
        <dbReference type="SAM" id="Phobius"/>
    </source>
</evidence>
<feature type="transmembrane region" description="Helical" evidence="1">
    <location>
        <begin position="12"/>
        <end position="30"/>
    </location>
</feature>
<dbReference type="EMBL" id="LN855780">
    <property type="protein sequence ID" value="CDP91232.1"/>
    <property type="molecule type" value="Genomic_DNA"/>
</dbReference>
<dbReference type="AlphaFoldDB" id="A0A1I9FZV3"/>
<keyword evidence="1" id="KW-1133">Transmembrane helix</keyword>
<gene>
    <name evidence="2" type="primary">Bm122</name>
    <name evidence="2" type="ORF">BM_Bm122</name>
</gene>
<accession>A0A1I9FZV3</accession>
<keyword evidence="1" id="KW-0472">Membrane</keyword>
<sequence length="36" mass="4500">MVRLVEGQLKVIIVFALIYIYYYQIIFHITKRRKRN</sequence>
<reference evidence="2" key="1">
    <citation type="journal article" date="2007" name="Science">
        <title>Draft genome of the filarial nematode parasite Brugia malayi.</title>
        <authorList>
            <person name="Ghedin E."/>
            <person name="Wang S."/>
            <person name="Spiro D."/>
            <person name="Caler E."/>
            <person name="Zhao Q."/>
            <person name="Crabtree J."/>
            <person name="Allen J.E."/>
            <person name="Delcher A.L."/>
            <person name="Guiliano D.B."/>
            <person name="Miranda-Saavedra D."/>
            <person name="Angiuoli S.V."/>
            <person name="Creasy T."/>
            <person name="Amedeo P."/>
            <person name="Haas B."/>
            <person name="El-Sayed N.M."/>
            <person name="Wortman J.R."/>
            <person name="Feldblyum T."/>
            <person name="Tallon L."/>
            <person name="Schatz M."/>
            <person name="Shumway M."/>
            <person name="Koo H."/>
            <person name="Salzberg S.L."/>
            <person name="Schobel S."/>
            <person name="Pertea M."/>
            <person name="Pop M."/>
            <person name="White O."/>
            <person name="Barton G.J."/>
            <person name="Carlow C.K."/>
            <person name="Crawford M.J."/>
            <person name="Daub J."/>
            <person name="Dimmic M.W."/>
            <person name="Estes C.F."/>
            <person name="Foster J.M."/>
            <person name="Ganatra M."/>
            <person name="Gregory W.F."/>
            <person name="Johnson N.M."/>
            <person name="Jin J."/>
            <person name="Komuniecki R."/>
            <person name="Korf I."/>
            <person name="Kumar S."/>
            <person name="Laney S."/>
            <person name="Li B.W."/>
            <person name="Li W."/>
            <person name="Lindblom T.H."/>
            <person name="Lustigman S."/>
            <person name="Ma D."/>
            <person name="Maina C.V."/>
            <person name="Martin D.M."/>
            <person name="McCarter J.P."/>
            <person name="McReynolds L."/>
            <person name="Mitreva M."/>
            <person name="Nutman T.B."/>
            <person name="Parkinson J."/>
            <person name="Peregrin-Alvarez J.M."/>
            <person name="Poole C."/>
            <person name="Ren Q."/>
            <person name="Saunders L."/>
            <person name="Sluder A.E."/>
            <person name="Smith K."/>
            <person name="Stanke M."/>
            <person name="Unnasch T.R."/>
            <person name="Ware J."/>
            <person name="Wei A.D."/>
            <person name="Weil G."/>
            <person name="Williams D.J."/>
            <person name="Zhang Y."/>
            <person name="Williams S.A."/>
            <person name="Fraser-Liggett C."/>
            <person name="Slatko B."/>
            <person name="Blaxter M.L."/>
            <person name="Scott A.L."/>
        </authorList>
    </citation>
    <scope>NUCLEOTIDE SEQUENCE</scope>
    <source>
        <strain evidence="2">FR3</strain>
    </source>
</reference>
<reference evidence="2" key="2">
    <citation type="submission" date="2012-12" db="EMBL/GenBank/DDBJ databases">
        <authorList>
            <consortium name="WormBase Consortium"/>
            <person name="Ghedin E."/>
            <person name="Paulini M."/>
        </authorList>
    </citation>
    <scope>NUCLEOTIDE SEQUENCE</scope>
    <source>
        <strain evidence="2">FR3</strain>
    </source>
</reference>
<evidence type="ECO:0000313" key="2">
    <source>
        <dbReference type="EMBL" id="CDP91232.1"/>
    </source>
</evidence>
<name>A0A1I9FZV3_BRUMA</name>
<protein>
    <submittedName>
        <fullName evidence="2">Bm122</fullName>
    </submittedName>
</protein>
<keyword evidence="1" id="KW-0812">Transmembrane</keyword>